<accession>A0ABP1PHP8</accession>
<dbReference type="Proteomes" id="UP001642540">
    <property type="component" value="Unassembled WGS sequence"/>
</dbReference>
<sequence length="774" mass="87855">MEATPNTPLTSTPVKEEAVTLDINISPIKALPDIVLAAETGPMDIKPMPDIVLSSEADPVEAKISPIEYVPDAFNMGFYTPRELVVDETSRSDSGTDEDDDDEPYYGPDFLRHDPLITRATILKRKQVLEEKLLSIDHTKRHPNCPGFRVVFNIFKTLWARKETCLVIENHSPIGAAFFDSKRAAPYTKICDHTACDPHAELQYLLVKVLNMDGHIGVIPEDNGEKLPWSVNRRAHNAARYVIKQIKAYDPAVHSKSQIITNYLRAVQKMPFISDALCDGRHDNEAESYIQCCGWSTTLHYHFEATGSEDFYKHIMGGIPKDYRSAANHLLWNPMLDPLADEMNSASFSDYDILQSWQFSDSVGSLVGRPLAFYNCSNDKFVELIESQVSKKARTDVAEKDDQSLIMLYYQMVALKFIRLQVPIISEVPKFENSEDNPFKVWYNKFTTPDERESATWCFIKRKSAIPKIRKVFSFEQNDLKGVIMGLWKTIVLSTNNSKRLEMEIAVLKKNLEFRSMLSTFPVRDDFGLKPFGESKLDCELDTMDLGDADILTQFENPSSVQFSYEFFHKHTGYITMTRDRKGSQDSFVFDMDEALLLIESLVSLHSNLFYSAKLIDTVNLLGPLSKHSDNSSSQLSSSPTSQLAFELEEVFEEEPRIISCVLLFTFFYILALVVLFFGLTYLIIEFKKMEGLSSEMQYLDFDDLLSIGTIQEGKPRCAWSLRVAYRSARVWSDLREGWQAQGSENCSETKAKGYGRAGNQGTCYSDRSSSAKV</sequence>
<organism evidence="3 4">
    <name type="scientific">Orchesella dallaii</name>
    <dbReference type="NCBI Taxonomy" id="48710"/>
    <lineage>
        <taxon>Eukaryota</taxon>
        <taxon>Metazoa</taxon>
        <taxon>Ecdysozoa</taxon>
        <taxon>Arthropoda</taxon>
        <taxon>Hexapoda</taxon>
        <taxon>Collembola</taxon>
        <taxon>Entomobryomorpha</taxon>
        <taxon>Entomobryoidea</taxon>
        <taxon>Orchesellidae</taxon>
        <taxon>Orchesellinae</taxon>
        <taxon>Orchesella</taxon>
    </lineage>
</organism>
<keyword evidence="2" id="KW-0812">Transmembrane</keyword>
<evidence type="ECO:0000256" key="1">
    <source>
        <dbReference type="SAM" id="MobiDB-lite"/>
    </source>
</evidence>
<name>A0ABP1PHP8_9HEXA</name>
<protein>
    <submittedName>
        <fullName evidence="3">Uncharacterized protein</fullName>
    </submittedName>
</protein>
<keyword evidence="2" id="KW-1133">Transmembrane helix</keyword>
<comment type="caution">
    <text evidence="3">The sequence shown here is derived from an EMBL/GenBank/DDBJ whole genome shotgun (WGS) entry which is preliminary data.</text>
</comment>
<feature type="transmembrane region" description="Helical" evidence="2">
    <location>
        <begin position="662"/>
        <end position="685"/>
    </location>
</feature>
<evidence type="ECO:0000313" key="4">
    <source>
        <dbReference type="Proteomes" id="UP001642540"/>
    </source>
</evidence>
<feature type="region of interest" description="Disordered" evidence="1">
    <location>
        <begin position="750"/>
        <end position="774"/>
    </location>
</feature>
<keyword evidence="4" id="KW-1185">Reference proteome</keyword>
<feature type="compositionally biased region" description="Polar residues" evidence="1">
    <location>
        <begin position="760"/>
        <end position="774"/>
    </location>
</feature>
<feature type="region of interest" description="Disordered" evidence="1">
    <location>
        <begin position="87"/>
        <end position="106"/>
    </location>
</feature>
<evidence type="ECO:0000256" key="2">
    <source>
        <dbReference type="SAM" id="Phobius"/>
    </source>
</evidence>
<evidence type="ECO:0000313" key="3">
    <source>
        <dbReference type="EMBL" id="CAL8068106.1"/>
    </source>
</evidence>
<reference evidence="3 4" key="1">
    <citation type="submission" date="2024-08" db="EMBL/GenBank/DDBJ databases">
        <authorList>
            <person name="Cucini C."/>
            <person name="Frati F."/>
        </authorList>
    </citation>
    <scope>NUCLEOTIDE SEQUENCE [LARGE SCALE GENOMIC DNA]</scope>
</reference>
<gene>
    <name evidence="3" type="ORF">ODALV1_LOCUS113</name>
</gene>
<keyword evidence="2" id="KW-0472">Membrane</keyword>
<feature type="compositionally biased region" description="Acidic residues" evidence="1">
    <location>
        <begin position="95"/>
        <end position="104"/>
    </location>
</feature>
<proteinExistence type="predicted"/>
<dbReference type="EMBL" id="CAXLJM020000001">
    <property type="protein sequence ID" value="CAL8068106.1"/>
    <property type="molecule type" value="Genomic_DNA"/>
</dbReference>